<dbReference type="AlphaFoldDB" id="N6ZWL2"/>
<evidence type="ECO:0000313" key="2">
    <source>
        <dbReference type="Proteomes" id="UP000013047"/>
    </source>
</evidence>
<protein>
    <submittedName>
        <fullName evidence="1">Uncharacterized protein</fullName>
    </submittedName>
</protein>
<keyword evidence="2" id="KW-1185">Reference proteome</keyword>
<evidence type="ECO:0000313" key="1">
    <source>
        <dbReference type="EMBL" id="ENO96509.1"/>
    </source>
</evidence>
<feature type="non-terminal residue" evidence="1">
    <location>
        <position position="1"/>
    </location>
</feature>
<gene>
    <name evidence="1" type="ORF">C667_13520</name>
</gene>
<proteinExistence type="predicted"/>
<comment type="caution">
    <text evidence="1">The sequence shown here is derived from an EMBL/GenBank/DDBJ whole genome shotgun (WGS) entry which is preliminary data.</text>
</comment>
<organism evidence="1 2">
    <name type="scientific">Thauera phenylacetica B4P</name>
    <dbReference type="NCBI Taxonomy" id="1234382"/>
    <lineage>
        <taxon>Bacteria</taxon>
        <taxon>Pseudomonadati</taxon>
        <taxon>Pseudomonadota</taxon>
        <taxon>Betaproteobacteria</taxon>
        <taxon>Rhodocyclales</taxon>
        <taxon>Zoogloeaceae</taxon>
        <taxon>Thauera</taxon>
    </lineage>
</organism>
<reference evidence="1 2" key="1">
    <citation type="submission" date="2012-09" db="EMBL/GenBank/DDBJ databases">
        <title>Draft Genome Sequences of 6 Strains from Genus Thauera.</title>
        <authorList>
            <person name="Liu B."/>
            <person name="Shapleigh J.P."/>
            <person name="Frostegard A.H."/>
        </authorList>
    </citation>
    <scope>NUCLEOTIDE SEQUENCE [LARGE SCALE GENOMIC DNA]</scope>
    <source>
        <strain evidence="1 2">B4P</strain>
    </source>
</reference>
<name>N6ZWL2_9RHOO</name>
<dbReference type="EMBL" id="AMXF01000102">
    <property type="protein sequence ID" value="ENO96509.1"/>
    <property type="molecule type" value="Genomic_DNA"/>
</dbReference>
<accession>N6ZWL2</accession>
<dbReference type="Proteomes" id="UP000013047">
    <property type="component" value="Unassembled WGS sequence"/>
</dbReference>
<sequence length="76" mass="8344">GERCRAVLAFGGERIRSGPERQLRTTAAERADPAAWFEGRNVAALRVGVPEFEGAEHFRVAAPERPATEDVIRCLP</sequence>